<dbReference type="InterPro" id="IPR002056">
    <property type="entry name" value="MAS20"/>
</dbReference>
<reference evidence="12 13" key="1">
    <citation type="submission" date="2016-07" db="EMBL/GenBank/DDBJ databases">
        <title>Pervasive Adenine N6-methylation of Active Genes in Fungi.</title>
        <authorList>
            <consortium name="DOE Joint Genome Institute"/>
            <person name="Mondo S.J."/>
            <person name="Dannebaum R.O."/>
            <person name="Kuo R.C."/>
            <person name="Labutti K."/>
            <person name="Haridas S."/>
            <person name="Kuo A."/>
            <person name="Salamov A."/>
            <person name="Ahrendt S.R."/>
            <person name="Lipzen A."/>
            <person name="Sullivan W."/>
            <person name="Andreopoulos W.B."/>
            <person name="Clum A."/>
            <person name="Lindquist E."/>
            <person name="Daum C."/>
            <person name="Ramamoorthy G.K."/>
            <person name="Gryganskyi A."/>
            <person name="Culley D."/>
            <person name="Magnuson J.K."/>
            <person name="James T.Y."/>
            <person name="O'Malley M.A."/>
            <person name="Stajich J.E."/>
            <person name="Spatafora J.W."/>
            <person name="Visel A."/>
            <person name="Grigoriev I.V."/>
        </authorList>
    </citation>
    <scope>NUCLEOTIDE SEQUENCE [LARGE SCALE GENOMIC DNA]</scope>
    <source>
        <strain evidence="12 13">NRRL 3301</strain>
    </source>
</reference>
<evidence type="ECO:0000256" key="7">
    <source>
        <dbReference type="ARBA" id="ARBA00022989"/>
    </source>
</evidence>
<evidence type="ECO:0000256" key="11">
    <source>
        <dbReference type="SAM" id="Phobius"/>
    </source>
</evidence>
<name>A0A1X2GB32_9FUNG</name>
<evidence type="ECO:0000256" key="5">
    <source>
        <dbReference type="ARBA" id="ARBA00022787"/>
    </source>
</evidence>
<sequence length="164" mass="18662">MNNRSVALYAAGAAAVVGVSFLFYFDYKRRNNPDFRRKLKRDRKKAAKLAKQTEEDDKQTMIKLIEHVIVSAAREQYPKTPEEMEKFFMTQVAEGESLCAQGEAHYNDAVLPFYKALKVYPAPEELLQIYQKTLPEAVFSIVMNILAIEQQAREAQGGADIPIE</sequence>
<keyword evidence="8 10" id="KW-0496">Mitochondrion</keyword>
<dbReference type="GO" id="GO:0008320">
    <property type="term" value="F:protein transmembrane transporter activity"/>
    <property type="evidence" value="ECO:0007669"/>
    <property type="project" value="TreeGrafter"/>
</dbReference>
<organism evidence="12 13">
    <name type="scientific">Hesseltinella vesiculosa</name>
    <dbReference type="NCBI Taxonomy" id="101127"/>
    <lineage>
        <taxon>Eukaryota</taxon>
        <taxon>Fungi</taxon>
        <taxon>Fungi incertae sedis</taxon>
        <taxon>Mucoromycota</taxon>
        <taxon>Mucoromycotina</taxon>
        <taxon>Mucoromycetes</taxon>
        <taxon>Mucorales</taxon>
        <taxon>Cunninghamellaceae</taxon>
        <taxon>Hesseltinella</taxon>
    </lineage>
</organism>
<dbReference type="GO" id="GO:0016031">
    <property type="term" value="P:tRNA import into mitochondrion"/>
    <property type="evidence" value="ECO:0007669"/>
    <property type="project" value="TreeGrafter"/>
</dbReference>
<evidence type="ECO:0000313" key="13">
    <source>
        <dbReference type="Proteomes" id="UP000242146"/>
    </source>
</evidence>
<keyword evidence="4 11" id="KW-0812">Transmembrane</keyword>
<dbReference type="EMBL" id="MCGT01000026">
    <property type="protein sequence ID" value="ORX49502.1"/>
    <property type="molecule type" value="Genomic_DNA"/>
</dbReference>
<evidence type="ECO:0000313" key="12">
    <source>
        <dbReference type="EMBL" id="ORX49502.1"/>
    </source>
</evidence>
<gene>
    <name evidence="12" type="ORF">DM01DRAFT_1385166</name>
</gene>
<dbReference type="SUPFAM" id="SSF47157">
    <property type="entry name" value="Mitochondrial import receptor subunit Tom20"/>
    <property type="match status" value="1"/>
</dbReference>
<keyword evidence="3" id="KW-0813">Transport</keyword>
<proteinExistence type="inferred from homology"/>
<keyword evidence="7 11" id="KW-1133">Transmembrane helix</keyword>
<dbReference type="Pfam" id="PF02064">
    <property type="entry name" value="MAS20"/>
    <property type="match status" value="1"/>
</dbReference>
<evidence type="ECO:0000256" key="4">
    <source>
        <dbReference type="ARBA" id="ARBA00022692"/>
    </source>
</evidence>
<dbReference type="PIRSF" id="PIRSF037707">
    <property type="entry name" value="MAS20_rcpt"/>
    <property type="match status" value="1"/>
</dbReference>
<keyword evidence="6" id="KW-0653">Protein transport</keyword>
<dbReference type="AlphaFoldDB" id="A0A1X2GB32"/>
<evidence type="ECO:0000256" key="2">
    <source>
        <dbReference type="ARBA" id="ARBA00005792"/>
    </source>
</evidence>
<dbReference type="InterPro" id="IPR023392">
    <property type="entry name" value="Tom20_dom_sf"/>
</dbReference>
<comment type="caution">
    <text evidence="12">The sequence shown here is derived from an EMBL/GenBank/DDBJ whole genome shotgun (WGS) entry which is preliminary data.</text>
</comment>
<dbReference type="GO" id="GO:0006605">
    <property type="term" value="P:protein targeting"/>
    <property type="evidence" value="ECO:0007669"/>
    <property type="project" value="InterPro"/>
</dbReference>
<keyword evidence="13" id="KW-1185">Reference proteome</keyword>
<dbReference type="OrthoDB" id="2154253at2759"/>
<dbReference type="GO" id="GO:0005742">
    <property type="term" value="C:mitochondrial outer membrane translocase complex"/>
    <property type="evidence" value="ECO:0007669"/>
    <property type="project" value="UniProtKB-UniRule"/>
</dbReference>
<dbReference type="GO" id="GO:0006886">
    <property type="term" value="P:intracellular protein transport"/>
    <property type="evidence" value="ECO:0007669"/>
    <property type="project" value="InterPro"/>
</dbReference>
<dbReference type="Proteomes" id="UP000242146">
    <property type="component" value="Unassembled WGS sequence"/>
</dbReference>
<comment type="subcellular location">
    <subcellularLocation>
        <location evidence="1">Mitochondrion outer membrane</location>
        <topology evidence="1">Single-pass membrane protein</topology>
    </subcellularLocation>
</comment>
<comment type="similarity">
    <text evidence="2 10">Belongs to the Tom20 family.</text>
</comment>
<keyword evidence="9 10" id="KW-0472">Membrane</keyword>
<dbReference type="GO" id="GO:0030150">
    <property type="term" value="P:protein import into mitochondrial matrix"/>
    <property type="evidence" value="ECO:0007669"/>
    <property type="project" value="TreeGrafter"/>
</dbReference>
<accession>A0A1X2GB32</accession>
<protein>
    <submittedName>
        <fullName evidence="12">Protein import receptor MAS20</fullName>
    </submittedName>
</protein>
<evidence type="ECO:0000256" key="1">
    <source>
        <dbReference type="ARBA" id="ARBA00004572"/>
    </source>
</evidence>
<keyword evidence="5 10" id="KW-1000">Mitochondrion outer membrane</keyword>
<keyword evidence="12" id="KW-0675">Receptor</keyword>
<dbReference type="PANTHER" id="PTHR12430:SF0">
    <property type="entry name" value="TRANSLOCASE OF OUTER MITOCHONDRIAL MEMBRANE 20"/>
    <property type="match status" value="1"/>
</dbReference>
<feature type="transmembrane region" description="Helical" evidence="11">
    <location>
        <begin position="6"/>
        <end position="27"/>
    </location>
</feature>
<dbReference type="PANTHER" id="PTHR12430">
    <property type="entry name" value="MITOCHONDRIAL IMPORT RECEPTOR SUBUNIT TOM20"/>
    <property type="match status" value="1"/>
</dbReference>
<dbReference type="Gene3D" id="1.20.960.10">
    <property type="entry name" value="Mitochondrial outer membrane translocase complex, subunit Tom20 domain"/>
    <property type="match status" value="1"/>
</dbReference>
<evidence type="ECO:0000256" key="9">
    <source>
        <dbReference type="ARBA" id="ARBA00023136"/>
    </source>
</evidence>
<evidence type="ECO:0000256" key="10">
    <source>
        <dbReference type="PIRNR" id="PIRNR037707"/>
    </source>
</evidence>
<evidence type="ECO:0000256" key="8">
    <source>
        <dbReference type="ARBA" id="ARBA00023128"/>
    </source>
</evidence>
<evidence type="ECO:0000256" key="6">
    <source>
        <dbReference type="ARBA" id="ARBA00022927"/>
    </source>
</evidence>
<dbReference type="PRINTS" id="PR00351">
    <property type="entry name" value="OM20RECEPTOR"/>
</dbReference>
<evidence type="ECO:0000256" key="3">
    <source>
        <dbReference type="ARBA" id="ARBA00022448"/>
    </source>
</evidence>
<dbReference type="GO" id="GO:0030943">
    <property type="term" value="F:mitochondrion targeting sequence binding"/>
    <property type="evidence" value="ECO:0007669"/>
    <property type="project" value="TreeGrafter"/>
</dbReference>
<dbReference type="STRING" id="101127.A0A1X2GB32"/>